<keyword evidence="2" id="KW-1185">Reference proteome</keyword>
<gene>
    <name evidence="1" type="ORF">DVG78_20235</name>
</gene>
<accession>A0A369IA88</accession>
<dbReference type="Proteomes" id="UP000253141">
    <property type="component" value="Unassembled WGS sequence"/>
</dbReference>
<comment type="caution">
    <text evidence="1">The sequence shown here is derived from an EMBL/GenBank/DDBJ whole genome shotgun (WGS) entry which is preliminary data.</text>
</comment>
<evidence type="ECO:0000313" key="2">
    <source>
        <dbReference type="Proteomes" id="UP000253141"/>
    </source>
</evidence>
<proteinExistence type="predicted"/>
<dbReference type="PROSITE" id="PS51257">
    <property type="entry name" value="PROKAR_LIPOPROTEIN"/>
    <property type="match status" value="1"/>
</dbReference>
<sequence length="402" mass="46415">MIEPENRNAMKQIYLLLLILISVLYGCARGENALQKGKYDQALRVSANRLKRHPSDTKAQKVFTAAHKETERVYQGNIQRYIAENQPFKWESVLYQYQQLHKNEQALTECKACLELLNSPPNSYAEIIEKVKTLAADERYQAGLDAFKHKDNRALAEEAVNHFLKVKQLSQSYKHIDDNLISAKEYAVLRIVIEPLTEDARLSDAEYEYLQKQMDEEFFGNRSPHELVRFQNPAAAHEDSLPSHHVLRIYFTGQSSLRESTGSTDVTVESSTKYKVGTKKINDTTVVDVMEPVKGTLTTNYRKREKNAELEYEIIDLDNDCVIHRDGFRGSAEWKEEWETFSGDERALNGKVVTLAPTLFPASDWDLFKEISRSAARQIYYQIHYFYKKPLPVYSCLPKNSR</sequence>
<dbReference type="EMBL" id="QPIW01000019">
    <property type="protein sequence ID" value="RDB04114.1"/>
    <property type="molecule type" value="Genomic_DNA"/>
</dbReference>
<evidence type="ECO:0000313" key="1">
    <source>
        <dbReference type="EMBL" id="RDB04114.1"/>
    </source>
</evidence>
<dbReference type="AlphaFoldDB" id="A0A369IA88"/>
<protein>
    <submittedName>
        <fullName evidence="1">Uncharacterized protein</fullName>
    </submittedName>
</protein>
<reference evidence="1 2" key="1">
    <citation type="submission" date="2018-07" db="EMBL/GenBank/DDBJ databases">
        <title>Genome analysis of Runella aurantiaca.</title>
        <authorList>
            <person name="Yang X."/>
        </authorList>
    </citation>
    <scope>NUCLEOTIDE SEQUENCE [LARGE SCALE GENOMIC DNA]</scope>
    <source>
        <strain evidence="1 2">YX9</strain>
    </source>
</reference>
<name>A0A369IA88_9BACT</name>
<organism evidence="1 2">
    <name type="scientific">Runella aurantiaca</name>
    <dbReference type="NCBI Taxonomy" id="2282308"/>
    <lineage>
        <taxon>Bacteria</taxon>
        <taxon>Pseudomonadati</taxon>
        <taxon>Bacteroidota</taxon>
        <taxon>Cytophagia</taxon>
        <taxon>Cytophagales</taxon>
        <taxon>Spirosomataceae</taxon>
        <taxon>Runella</taxon>
    </lineage>
</organism>